<dbReference type="KEGG" id="ccb:Clocel_1111"/>
<evidence type="ECO:0000313" key="3">
    <source>
        <dbReference type="EMBL" id="ADL50870.1"/>
    </source>
</evidence>
<dbReference type="InterPro" id="IPR037461">
    <property type="entry name" value="CtCE2-like_dom"/>
</dbReference>
<evidence type="ECO:0000313" key="4">
    <source>
        <dbReference type="Proteomes" id="UP000002730"/>
    </source>
</evidence>
<evidence type="ECO:0000259" key="2">
    <source>
        <dbReference type="Pfam" id="PF17996"/>
    </source>
</evidence>
<dbReference type="GO" id="GO:0052689">
    <property type="term" value="F:carboxylic ester hydrolase activity"/>
    <property type="evidence" value="ECO:0007669"/>
    <property type="project" value="InterPro"/>
</dbReference>
<dbReference type="InterPro" id="IPR040794">
    <property type="entry name" value="CE2_N"/>
</dbReference>
<dbReference type="STRING" id="573061.Clocel_1111"/>
<keyword evidence="4" id="KW-1185">Reference proteome</keyword>
<protein>
    <submittedName>
        <fullName evidence="3">Lipolytic protein G-D-S-L family</fullName>
    </submittedName>
</protein>
<dbReference type="eggNOG" id="COG2755">
    <property type="taxonomic scope" value="Bacteria"/>
</dbReference>
<feature type="domain" description="SGNH hydrolase-type esterase" evidence="1">
    <location>
        <begin position="147"/>
        <end position="298"/>
    </location>
</feature>
<dbReference type="Pfam" id="PF13472">
    <property type="entry name" value="Lipase_GDSL_2"/>
    <property type="match status" value="1"/>
</dbReference>
<dbReference type="PANTHER" id="PTHR37834:SF2">
    <property type="entry name" value="ESTERASE, SGNH HYDROLASE-TYPE"/>
    <property type="match status" value="1"/>
</dbReference>
<dbReference type="InterPro" id="IPR036514">
    <property type="entry name" value="SGNH_hydro_sf"/>
</dbReference>
<organism evidence="3 4">
    <name type="scientific">Clostridium cellulovorans (strain ATCC 35296 / DSM 3052 / OCM 3 / 743B)</name>
    <dbReference type="NCBI Taxonomy" id="573061"/>
    <lineage>
        <taxon>Bacteria</taxon>
        <taxon>Bacillati</taxon>
        <taxon>Bacillota</taxon>
        <taxon>Clostridia</taxon>
        <taxon>Eubacteriales</taxon>
        <taxon>Clostridiaceae</taxon>
        <taxon>Clostridium</taxon>
    </lineage>
</organism>
<dbReference type="Gene3D" id="2.60.120.260">
    <property type="entry name" value="Galactose-binding domain-like"/>
    <property type="match status" value="1"/>
</dbReference>
<dbReference type="RefSeq" id="WP_010076281.1">
    <property type="nucleotide sequence ID" value="NC_014393.1"/>
</dbReference>
<dbReference type="SUPFAM" id="SSF52266">
    <property type="entry name" value="SGNH hydrolase"/>
    <property type="match status" value="1"/>
</dbReference>
<sequence>MQSSFGNTKEIKTMTFKANEDNVKILGRTKSVDDIRYINYSCSGVEFEFTGTKVSAVLCSDKSKWEDSLKAWVAVFVDDEETPSKRFPLDTEEAVYELYNSDTCKPVKIRLMKVSEVAFAYAGIKEIIVEAVEPIKPTKNKEHKIEFIGDSITCGYGIEGVWNVDTFTTAQENPWSAYAAKTARHFDADFRCVSWSGIGIISSWTEVDEANDEWLMPMLYKYTDAAFDRNMGKTDFEVWDNSTYVPDLIIINLGTNDNSYTKGIDERIEKFTTEYYNLLSQVKACNPTSEIICTLGAMGQDLCPAVEKAVMEFARETNDTKVHSMRFEVQLESDGIGADWHPVEITHDKMSKRLIEEVKKIMKW</sequence>
<dbReference type="AlphaFoldDB" id="D9SU32"/>
<dbReference type="CDD" id="cd01831">
    <property type="entry name" value="Endoglucanase_E_like"/>
    <property type="match status" value="1"/>
</dbReference>
<accession>D9SU32</accession>
<dbReference type="Pfam" id="PF17996">
    <property type="entry name" value="CE2_N"/>
    <property type="match status" value="1"/>
</dbReference>
<dbReference type="Proteomes" id="UP000002730">
    <property type="component" value="Chromosome"/>
</dbReference>
<gene>
    <name evidence="3" type="ordered locus">Clocel_1111</name>
</gene>
<dbReference type="InterPro" id="IPR013830">
    <property type="entry name" value="SGNH_hydro"/>
</dbReference>
<dbReference type="Gene3D" id="3.40.50.1110">
    <property type="entry name" value="SGNH hydrolase"/>
    <property type="match status" value="1"/>
</dbReference>
<dbReference type="PANTHER" id="PTHR37834">
    <property type="entry name" value="GDSL-LIKE LIPASE/ACYLHYDROLASE DOMAIN PROTEIN (AFU_ORTHOLOGUE AFUA_2G00620)"/>
    <property type="match status" value="1"/>
</dbReference>
<feature type="domain" description="Carbohydrate esterase 2 N-terminal" evidence="2">
    <location>
        <begin position="26"/>
        <end position="131"/>
    </location>
</feature>
<dbReference type="InterPro" id="IPR052762">
    <property type="entry name" value="PCW_deacetylase/CE"/>
</dbReference>
<dbReference type="OrthoDB" id="9801375at2"/>
<dbReference type="HOGENOM" id="CLU_042506_0_0_9"/>
<proteinExistence type="predicted"/>
<name>D9SU32_CLOC7</name>
<dbReference type="EMBL" id="CP002160">
    <property type="protein sequence ID" value="ADL50870.1"/>
    <property type="molecule type" value="Genomic_DNA"/>
</dbReference>
<evidence type="ECO:0000259" key="1">
    <source>
        <dbReference type="Pfam" id="PF13472"/>
    </source>
</evidence>
<reference evidence="3 4" key="1">
    <citation type="submission" date="2010-08" db="EMBL/GenBank/DDBJ databases">
        <title>Complete sequence of Clostridium cellulovorans 743B.</title>
        <authorList>
            <consortium name="US DOE Joint Genome Institute"/>
            <person name="Lucas S."/>
            <person name="Copeland A."/>
            <person name="Lapidus A."/>
            <person name="Cheng J.-F."/>
            <person name="Bruce D."/>
            <person name="Goodwin L."/>
            <person name="Pitluck S."/>
            <person name="Chertkov O."/>
            <person name="Detter J.C."/>
            <person name="Han C."/>
            <person name="Tapia R."/>
            <person name="Land M."/>
            <person name="Hauser L."/>
            <person name="Chang Y.-J."/>
            <person name="Jeffries C."/>
            <person name="Kyrpides N."/>
            <person name="Ivanova N."/>
            <person name="Mikhailova N."/>
            <person name="Hemme C.L."/>
            <person name="Woyke T."/>
        </authorList>
    </citation>
    <scope>NUCLEOTIDE SEQUENCE [LARGE SCALE GENOMIC DNA]</scope>
    <source>
        <strain evidence="4">ATCC 35296 / DSM 3052 / OCM 3 / 743B</strain>
    </source>
</reference>